<dbReference type="RefSeq" id="YP_009125754.1">
    <property type="nucleotide sequence ID" value="NC_026603.1"/>
</dbReference>
<dbReference type="KEGG" id="vg:23680362"/>
<keyword evidence="2" id="KW-1185">Reference proteome</keyword>
<dbReference type="OrthoDB" id="20870at10239"/>
<evidence type="ECO:0000313" key="2">
    <source>
        <dbReference type="Proteomes" id="UP000031717"/>
    </source>
</evidence>
<accession>A0A0B4ZXW6</accession>
<reference evidence="1 2" key="1">
    <citation type="submission" date="2014-10" db="EMBL/GenBank/DDBJ databases">
        <authorList>
            <person name="Mthembu S."/>
            <person name="Kuvar S."/>
            <person name="Nduna N."/>
            <person name="Pillay S."/>
            <person name="Pillay T."/>
            <person name="Tang P.-C."/>
            <person name="Reddy N."/>
            <person name="Larsen M.H."/>
            <person name="Rubin E.J."/>
            <person name="Russell D.A."/>
            <person name="Guerrero C.A."/>
            <person name="Bowman C.A."/>
            <person name="Jacobs-Sera D."/>
            <person name="Hendrix R.W."/>
            <person name="Hatfull G.F."/>
        </authorList>
    </citation>
    <scope>NUCLEOTIDE SEQUENCE [LARGE SCALE GENOMIC DNA]</scope>
</reference>
<gene>
    <name evidence="1" type="primary">2</name>
    <name evidence="1" type="ORF">PBI_KESHU_2</name>
</gene>
<evidence type="ECO:0000313" key="1">
    <source>
        <dbReference type="EMBL" id="AJD82222.1"/>
    </source>
</evidence>
<sequence length="73" mass="8217">MTPTVGRIVHYQPFFTTHYEEQPRAALVTAVHADGTVNLFVYGPTGETLALENVRHAVNDDPTEGRWNWPPRA</sequence>
<dbReference type="GeneID" id="23680362"/>
<proteinExistence type="predicted"/>
<dbReference type="EMBL" id="KP027199">
    <property type="protein sequence ID" value="AJD82222.1"/>
    <property type="molecule type" value="Genomic_DNA"/>
</dbReference>
<dbReference type="Proteomes" id="UP000031717">
    <property type="component" value="Segment"/>
</dbReference>
<protein>
    <submittedName>
        <fullName evidence="1">Uncharacterized protein</fullName>
    </submittedName>
</protein>
<name>A0A0B4ZXW6_9CAUD</name>
<organism evidence="1 2">
    <name type="scientific">Mycobacterium phage Keshu</name>
    <dbReference type="NCBI Taxonomy" id="1567471"/>
    <lineage>
        <taxon>Viruses</taxon>
        <taxon>Duplodnaviria</taxon>
        <taxon>Heunggongvirae</taxon>
        <taxon>Uroviricota</taxon>
        <taxon>Caudoviricetes</taxon>
        <taxon>Weiservirinae</taxon>
        <taxon>Keshuvirus</taxon>
        <taxon>Keshuvirus keshu</taxon>
    </lineage>
</organism>